<reference evidence="8 9" key="1">
    <citation type="submission" date="2014-04" db="EMBL/GenBank/DDBJ databases">
        <authorList>
            <consortium name="DOE Joint Genome Institute"/>
            <person name="Kuo A."/>
            <person name="Kohler A."/>
            <person name="Nagy L.G."/>
            <person name="Floudas D."/>
            <person name="Copeland A."/>
            <person name="Barry K.W."/>
            <person name="Cichocki N."/>
            <person name="Veneault-Fourrey C."/>
            <person name="LaButti K."/>
            <person name="Lindquist E.A."/>
            <person name="Lipzen A."/>
            <person name="Lundell T."/>
            <person name="Morin E."/>
            <person name="Murat C."/>
            <person name="Sun H."/>
            <person name="Tunlid A."/>
            <person name="Henrissat B."/>
            <person name="Grigoriev I.V."/>
            <person name="Hibbett D.S."/>
            <person name="Martin F."/>
            <person name="Nordberg H.P."/>
            <person name="Cantor M.N."/>
            <person name="Hua S.X."/>
        </authorList>
    </citation>
    <scope>NUCLEOTIDE SEQUENCE [LARGE SCALE GENOMIC DNA]</scope>
    <source>
        <strain evidence="8 9">LaAM-08-1</strain>
    </source>
</reference>
<evidence type="ECO:0000256" key="6">
    <source>
        <dbReference type="SAM" id="MobiDB-lite"/>
    </source>
</evidence>
<evidence type="ECO:0000256" key="3">
    <source>
        <dbReference type="ARBA" id="ARBA00044493"/>
    </source>
</evidence>
<feature type="repeat" description="PPR" evidence="5">
    <location>
        <begin position="1090"/>
        <end position="1125"/>
    </location>
</feature>
<dbReference type="Pfam" id="PF01535">
    <property type="entry name" value="PPR"/>
    <property type="match status" value="6"/>
</dbReference>
<dbReference type="InterPro" id="IPR033443">
    <property type="entry name" value="PROP1-like_PPR_dom"/>
</dbReference>
<dbReference type="NCBIfam" id="TIGR00756">
    <property type="entry name" value="PPR"/>
    <property type="match status" value="4"/>
</dbReference>
<dbReference type="OrthoDB" id="411857at2759"/>
<protein>
    <recommendedName>
        <fullName evidence="7">PROP1-like PPR domain-containing protein</fullName>
    </recommendedName>
</protein>
<gene>
    <name evidence="8" type="ORF">K443DRAFT_679964</name>
</gene>
<organism evidence="8 9">
    <name type="scientific">Laccaria amethystina LaAM-08-1</name>
    <dbReference type="NCBI Taxonomy" id="1095629"/>
    <lineage>
        <taxon>Eukaryota</taxon>
        <taxon>Fungi</taxon>
        <taxon>Dikarya</taxon>
        <taxon>Basidiomycota</taxon>
        <taxon>Agaricomycotina</taxon>
        <taxon>Agaricomycetes</taxon>
        <taxon>Agaricomycetidae</taxon>
        <taxon>Agaricales</taxon>
        <taxon>Agaricineae</taxon>
        <taxon>Hydnangiaceae</taxon>
        <taxon>Laccaria</taxon>
    </lineage>
</organism>
<keyword evidence="9" id="KW-1185">Reference proteome</keyword>
<keyword evidence="2" id="KW-0677">Repeat</keyword>
<comment type="function">
    <text evidence="3">Regulates mitochondrial small subunit maturation by controlling 15S rRNA 5'-end processing. Localizes to the 5' precursor of the 15S rRNA in a position that is subsequently occupied by mS47 in the mature yeast mtSSU. Uses structure and sequence-specific RNA recognition, binding to a single-stranded region of the precursor and specifically recognizing bases -6 to -1. The exchange of Ccm1 for mS47 is coupled to the irreversible removal of precursor rRNA that is accompanied by conformational changes of the mitoribosomal proteins uS5m and mS26. These conformational changes signal completion of 5'-end rRNA processing through protection of the mature 5'-end of the 15S rRNA and stabilization of mS47. The removal of the 5' precursor together with the dissociation of Ccm1 may be catalyzed by the 5'-3' exoribonuclease Pet127. Involved in the specific removal of group I introns in mitochondrial encoded transcripts.</text>
</comment>
<comment type="subunit">
    <text evidence="4">Binds to mitochondrial small subunit 15S rRNA.</text>
</comment>
<evidence type="ECO:0000256" key="5">
    <source>
        <dbReference type="PROSITE-ProRule" id="PRU00708"/>
    </source>
</evidence>
<evidence type="ECO:0000259" key="7">
    <source>
        <dbReference type="Pfam" id="PF17177"/>
    </source>
</evidence>
<dbReference type="STRING" id="1095629.A0A0C9XD59"/>
<feature type="repeat" description="PPR" evidence="5">
    <location>
        <begin position="572"/>
        <end position="602"/>
    </location>
</feature>
<feature type="region of interest" description="Disordered" evidence="6">
    <location>
        <begin position="152"/>
        <end position="229"/>
    </location>
</feature>
<evidence type="ECO:0000313" key="9">
    <source>
        <dbReference type="Proteomes" id="UP000054477"/>
    </source>
</evidence>
<feature type="compositionally biased region" description="Gly residues" evidence="6">
    <location>
        <begin position="44"/>
        <end position="54"/>
    </location>
</feature>
<sequence>MLPKVATHILHSTTRAAAAVQNQTHAIRNVLQLQSSGPSSGSGSSWGNGPGPGGAKYNTGSRFHAGYNGAGRAVTQANVITSQDGTFTQSDDTEEFTSRRSILQTPKRPRIRSSSVSLSLAGRRERGEKLGVLKTVQLHARSRHAFGTSATAGVEDEVQVPTTDLAEKSARSPLVRRNSTSSEVSRPSSPVGSVRRLSISAQNDSKAEAAVADLPTPPLTPERLSTDPAAPQTVLPPQAKAPIHQEIVYKLVQVSQTKDALLAADLVREFIQTIKDPTPSDFNVALLALIATRPEGEPLNIIVETYNAMLQRSLSPNTKTYSLLIDALTQRDDEVRHMSATLEARLQRIEFSGSTERSNGIWEKERLESLRAEGNFSQAMALFEAVLSTGRNAQLELVHYTNLIRSCAYHNSVEGAIHVFEQLERRKDLLPDSRTYRYMLQVFTNAGNFQGAEEIFKDFRQAGKEDRLAPLTGRQSETLQTWNQMIETYFRADLPDKAVGILDEMLATTAGSSFGPGDIPPPASSTYTTILSGFCLTGQVQTALDWFDRLHAMGVYVQRPFEAYCGGPIKPDQVAWGLMLDALAKAGMVDDFNRLFKIMLSDARTDGIVVRRIDRTFLFSVNMAHIKEWDDPKAAEVLDFLAINSISPDMWQHRRRQMLAGICEEYVARGLYRSAVTLFGQLYTQQLEFLQKADRAEAVGVVSELQNLLVKLSNQVYSTLALRQDHLPFVASLELLRLTFNLELKISAEHAPYILHSFGHAKQTSELPDEINPQDWAILLNCAVHAETLAQQGQEVTLPNYAFTGLASLLIDIAERGVTFDSFDENVRFRTMKLLSTQLGHQECKSLFTSLGPSYAEALQGFETARYQALEEALNIAPPLPLQEPETHITKDYGRLNINLSLNRTVEAAMRDTKYSPAGRASKAYDLFMAGVERGLVTLPPTTGKLIQAHGRLNELDKVQELYTAAQACLMSMEHLKDHRNTGWVAIEDSMIIALAHAGNLDAAHVHRSRILDFRAAPSADAYGALILYVKDTTDDASNALRLFNESQTLGVRPNLYLYNNIISKLSKARKADHSLELFQQMKESGVRPSSITYGAVIGACARVGDVHSAETLFTEMVQAPGFSPRIPPYNTMMQLYTTTKPSRERSLYFYNELLRAGVSPTAHTYKLLLDTYGTLEPVDIPAMEGVFKQLCDDPRVQILGQHFGSLINAYGCVQKDLDKAIEVFDSIPSYGPALADAVVFEALINALVAHRRMDLMPEYISKMTAAGVHMTAYIANFLIKGYANVGDMEQARTIFESLTDPPTGVAAPNNHAPHNPSDAPIVSPTEPVYREPSTWEVMVRAELGAGNRDKATDLLERLRARQYPEAVYNRISGVMVDHSQILH</sequence>
<dbReference type="Gene3D" id="1.25.40.10">
    <property type="entry name" value="Tetratricopeptide repeat domain"/>
    <property type="match status" value="4"/>
</dbReference>
<feature type="region of interest" description="Disordered" evidence="6">
    <location>
        <begin position="85"/>
        <end position="118"/>
    </location>
</feature>
<feature type="repeat" description="PPR" evidence="5">
    <location>
        <begin position="523"/>
        <end position="557"/>
    </location>
</feature>
<feature type="domain" description="PROP1-like PPR" evidence="7">
    <location>
        <begin position="1034"/>
        <end position="1171"/>
    </location>
</feature>
<accession>A0A0C9XD59</accession>
<dbReference type="PANTHER" id="PTHR47447:SF17">
    <property type="entry name" value="OS12G0638900 PROTEIN"/>
    <property type="match status" value="1"/>
</dbReference>
<evidence type="ECO:0000256" key="2">
    <source>
        <dbReference type="ARBA" id="ARBA00022737"/>
    </source>
</evidence>
<feature type="compositionally biased region" description="Low complexity" evidence="6">
    <location>
        <begin position="179"/>
        <end position="198"/>
    </location>
</feature>
<dbReference type="EMBL" id="KN838647">
    <property type="protein sequence ID" value="KIJ99453.1"/>
    <property type="molecule type" value="Genomic_DNA"/>
</dbReference>
<dbReference type="PANTHER" id="PTHR47447">
    <property type="entry name" value="OS03G0856100 PROTEIN"/>
    <property type="match status" value="1"/>
</dbReference>
<dbReference type="Pfam" id="PF17177">
    <property type="entry name" value="PPR_long"/>
    <property type="match status" value="1"/>
</dbReference>
<reference evidence="9" key="2">
    <citation type="submission" date="2015-01" db="EMBL/GenBank/DDBJ databases">
        <title>Evolutionary Origins and Diversification of the Mycorrhizal Mutualists.</title>
        <authorList>
            <consortium name="DOE Joint Genome Institute"/>
            <consortium name="Mycorrhizal Genomics Consortium"/>
            <person name="Kohler A."/>
            <person name="Kuo A."/>
            <person name="Nagy L.G."/>
            <person name="Floudas D."/>
            <person name="Copeland A."/>
            <person name="Barry K.W."/>
            <person name="Cichocki N."/>
            <person name="Veneault-Fourrey C."/>
            <person name="LaButti K."/>
            <person name="Lindquist E.A."/>
            <person name="Lipzen A."/>
            <person name="Lundell T."/>
            <person name="Morin E."/>
            <person name="Murat C."/>
            <person name="Riley R."/>
            <person name="Ohm R."/>
            <person name="Sun H."/>
            <person name="Tunlid A."/>
            <person name="Henrissat B."/>
            <person name="Grigoriev I.V."/>
            <person name="Hibbett D.S."/>
            <person name="Martin F."/>
        </authorList>
    </citation>
    <scope>NUCLEOTIDE SEQUENCE [LARGE SCALE GENOMIC DNA]</scope>
    <source>
        <strain evidence="9">LaAM-08-1</strain>
    </source>
</reference>
<evidence type="ECO:0000256" key="4">
    <source>
        <dbReference type="ARBA" id="ARBA00044511"/>
    </source>
</evidence>
<dbReference type="HOGENOM" id="CLU_002074_1_0_1"/>
<name>A0A0C9XD59_9AGAR</name>
<dbReference type="Proteomes" id="UP000054477">
    <property type="component" value="Unassembled WGS sequence"/>
</dbReference>
<evidence type="ECO:0000313" key="8">
    <source>
        <dbReference type="EMBL" id="KIJ99453.1"/>
    </source>
</evidence>
<dbReference type="InterPro" id="IPR011990">
    <property type="entry name" value="TPR-like_helical_dom_sf"/>
</dbReference>
<dbReference type="PROSITE" id="PS51375">
    <property type="entry name" value="PPR"/>
    <property type="match status" value="5"/>
</dbReference>
<feature type="region of interest" description="Disordered" evidence="6">
    <location>
        <begin position="34"/>
        <end position="60"/>
    </location>
</feature>
<feature type="repeat" description="PPR" evidence="5">
    <location>
        <begin position="432"/>
        <end position="466"/>
    </location>
</feature>
<feature type="repeat" description="PPR" evidence="5">
    <location>
        <begin position="1055"/>
        <end position="1089"/>
    </location>
</feature>
<evidence type="ECO:0000256" key="1">
    <source>
        <dbReference type="ARBA" id="ARBA00006192"/>
    </source>
</evidence>
<dbReference type="InterPro" id="IPR002885">
    <property type="entry name" value="PPR_rpt"/>
</dbReference>
<proteinExistence type="inferred from homology"/>
<comment type="similarity">
    <text evidence="1">Belongs to the CCM1 family.</text>
</comment>